<accession>A0A0F9BFJ0</accession>
<evidence type="ECO:0000313" key="2">
    <source>
        <dbReference type="EMBL" id="KKL20684.1"/>
    </source>
</evidence>
<feature type="compositionally biased region" description="Basic and acidic residues" evidence="1">
    <location>
        <begin position="95"/>
        <end position="114"/>
    </location>
</feature>
<dbReference type="AlphaFoldDB" id="A0A0F9BFJ0"/>
<name>A0A0F9BFJ0_9ZZZZ</name>
<feature type="compositionally biased region" description="Basic and acidic residues" evidence="1">
    <location>
        <begin position="21"/>
        <end position="86"/>
    </location>
</feature>
<proteinExistence type="predicted"/>
<sequence length="187" mass="21248">MTEDPKTSPEESGNDGSGDPEPTKDEEKQTPESDKGEEKESEKKPDEKSEGESESKESEKTPEKKEEPTVDELIAQREDLRRRIQSDSDTAVSNADKRRKQEERRHREEERVKVEEEEFEDLAEGEEFEKIGRGAVDKRRKEKLLGEARDSLAADLVTQLQTQYDASLGEEAVNRITEEVRQAGTGV</sequence>
<feature type="region of interest" description="Disordered" evidence="1">
    <location>
        <begin position="1"/>
        <end position="114"/>
    </location>
</feature>
<organism evidence="2">
    <name type="scientific">marine sediment metagenome</name>
    <dbReference type="NCBI Taxonomy" id="412755"/>
    <lineage>
        <taxon>unclassified sequences</taxon>
        <taxon>metagenomes</taxon>
        <taxon>ecological metagenomes</taxon>
    </lineage>
</organism>
<protein>
    <submittedName>
        <fullName evidence="2">Uncharacterized protein</fullName>
    </submittedName>
</protein>
<gene>
    <name evidence="2" type="ORF">LCGC14_2453010</name>
</gene>
<comment type="caution">
    <text evidence="2">The sequence shown here is derived from an EMBL/GenBank/DDBJ whole genome shotgun (WGS) entry which is preliminary data.</text>
</comment>
<dbReference type="EMBL" id="LAZR01038004">
    <property type="protein sequence ID" value="KKL20684.1"/>
    <property type="molecule type" value="Genomic_DNA"/>
</dbReference>
<feature type="non-terminal residue" evidence="2">
    <location>
        <position position="187"/>
    </location>
</feature>
<evidence type="ECO:0000256" key="1">
    <source>
        <dbReference type="SAM" id="MobiDB-lite"/>
    </source>
</evidence>
<reference evidence="2" key="1">
    <citation type="journal article" date="2015" name="Nature">
        <title>Complex archaea that bridge the gap between prokaryotes and eukaryotes.</title>
        <authorList>
            <person name="Spang A."/>
            <person name="Saw J.H."/>
            <person name="Jorgensen S.L."/>
            <person name="Zaremba-Niedzwiedzka K."/>
            <person name="Martijn J."/>
            <person name="Lind A.E."/>
            <person name="van Eijk R."/>
            <person name="Schleper C."/>
            <person name="Guy L."/>
            <person name="Ettema T.J."/>
        </authorList>
    </citation>
    <scope>NUCLEOTIDE SEQUENCE</scope>
</reference>